<protein>
    <recommendedName>
        <fullName evidence="3">Outer membrane protein with beta-barrel domain</fullName>
    </recommendedName>
</protein>
<name>A0A3D9L4N3_MARFU</name>
<dbReference type="AlphaFoldDB" id="A0A3D9L4N3"/>
<keyword evidence="2" id="KW-1185">Reference proteome</keyword>
<dbReference type="Proteomes" id="UP000256779">
    <property type="component" value="Unassembled WGS sequence"/>
</dbReference>
<accession>A0A3D9L4N3</accession>
<proteinExistence type="predicted"/>
<gene>
    <name evidence="1" type="ORF">C7460_11141</name>
</gene>
<organism evidence="1 2">
    <name type="scientific">Marinoscillum furvescens DSM 4134</name>
    <dbReference type="NCBI Taxonomy" id="1122208"/>
    <lineage>
        <taxon>Bacteria</taxon>
        <taxon>Pseudomonadati</taxon>
        <taxon>Bacteroidota</taxon>
        <taxon>Cytophagia</taxon>
        <taxon>Cytophagales</taxon>
        <taxon>Reichenbachiellaceae</taxon>
        <taxon>Marinoscillum</taxon>
    </lineage>
</organism>
<sequence>MKPVFITILMALSLTLLGQDIDFNLGVYGANFHLKDIRNLQEDFNGIFVGSEKTESFPPYLAFDASIRLKSRRGMIGPWFMYQSTGGRSYYEDRTGYFTTDMLLQGYTFGLSGQVDLTMKRTYFIYSLGVTYSSFLIEQRLLIFEELSGTYRDYYDAYNGTLIGGIEYELVRKPRISMIAQFDFSMLGSDIKRKEDKNGDFGDIPERKIDWSGFKIGLRMGISKEMVKDLFNKD</sequence>
<reference evidence="1 2" key="1">
    <citation type="submission" date="2018-07" db="EMBL/GenBank/DDBJ databases">
        <title>Genomic Encyclopedia of Type Strains, Phase IV (KMG-IV): sequencing the most valuable type-strain genomes for metagenomic binning, comparative biology and taxonomic classification.</title>
        <authorList>
            <person name="Goeker M."/>
        </authorList>
    </citation>
    <scope>NUCLEOTIDE SEQUENCE [LARGE SCALE GENOMIC DNA]</scope>
    <source>
        <strain evidence="1 2">DSM 4134</strain>
    </source>
</reference>
<dbReference type="OrthoDB" id="852489at2"/>
<dbReference type="RefSeq" id="WP_115868428.1">
    <property type="nucleotide sequence ID" value="NZ_QREG01000011.1"/>
</dbReference>
<dbReference type="EMBL" id="QREG01000011">
    <property type="protein sequence ID" value="RED97900.1"/>
    <property type="molecule type" value="Genomic_DNA"/>
</dbReference>
<comment type="caution">
    <text evidence="1">The sequence shown here is derived from an EMBL/GenBank/DDBJ whole genome shotgun (WGS) entry which is preliminary data.</text>
</comment>
<evidence type="ECO:0000313" key="1">
    <source>
        <dbReference type="EMBL" id="RED97900.1"/>
    </source>
</evidence>
<evidence type="ECO:0000313" key="2">
    <source>
        <dbReference type="Proteomes" id="UP000256779"/>
    </source>
</evidence>
<evidence type="ECO:0008006" key="3">
    <source>
        <dbReference type="Google" id="ProtNLM"/>
    </source>
</evidence>